<dbReference type="FunCoup" id="A0A0P8Y0A8">
    <property type="interactions" value="146"/>
</dbReference>
<feature type="region of interest" description="Disordered" evidence="1">
    <location>
        <begin position="221"/>
        <end position="332"/>
    </location>
</feature>
<protein>
    <submittedName>
        <fullName evidence="3">Uncharacterized protein, isoform C</fullName>
    </submittedName>
</protein>
<dbReference type="STRING" id="7217.A0A0P8Y0A8"/>
<evidence type="ECO:0000256" key="1">
    <source>
        <dbReference type="SAM" id="MobiDB-lite"/>
    </source>
</evidence>
<reference evidence="3 4" key="1">
    <citation type="journal article" date="2007" name="Nature">
        <title>Evolution of genes and genomes on the Drosophila phylogeny.</title>
        <authorList>
            <consortium name="Drosophila 12 Genomes Consortium"/>
            <person name="Clark A.G."/>
            <person name="Eisen M.B."/>
            <person name="Smith D.R."/>
            <person name="Bergman C.M."/>
            <person name="Oliver B."/>
            <person name="Markow T.A."/>
            <person name="Kaufman T.C."/>
            <person name="Kellis M."/>
            <person name="Gelbart W."/>
            <person name="Iyer V.N."/>
            <person name="Pollard D.A."/>
            <person name="Sackton T.B."/>
            <person name="Larracuente A.M."/>
            <person name="Singh N.D."/>
            <person name="Abad J.P."/>
            <person name="Abt D.N."/>
            <person name="Adryan B."/>
            <person name="Aguade M."/>
            <person name="Akashi H."/>
            <person name="Anderson W.W."/>
            <person name="Aquadro C.F."/>
            <person name="Ardell D.H."/>
            <person name="Arguello R."/>
            <person name="Artieri C.G."/>
            <person name="Barbash D.A."/>
            <person name="Barker D."/>
            <person name="Barsanti P."/>
            <person name="Batterham P."/>
            <person name="Batzoglou S."/>
            <person name="Begun D."/>
            <person name="Bhutkar A."/>
            <person name="Blanco E."/>
            <person name="Bosak S.A."/>
            <person name="Bradley R.K."/>
            <person name="Brand A.D."/>
            <person name="Brent M.R."/>
            <person name="Brooks A.N."/>
            <person name="Brown R.H."/>
            <person name="Butlin R.K."/>
            <person name="Caggese C."/>
            <person name="Calvi B.R."/>
            <person name="Bernardo de Carvalho A."/>
            <person name="Caspi A."/>
            <person name="Castrezana S."/>
            <person name="Celniker S.E."/>
            <person name="Chang J.L."/>
            <person name="Chapple C."/>
            <person name="Chatterji S."/>
            <person name="Chinwalla A."/>
            <person name="Civetta A."/>
            <person name="Clifton S.W."/>
            <person name="Comeron J.M."/>
            <person name="Costello J.C."/>
            <person name="Coyne J.A."/>
            <person name="Daub J."/>
            <person name="David R.G."/>
            <person name="Delcher A.L."/>
            <person name="Delehaunty K."/>
            <person name="Do C.B."/>
            <person name="Ebling H."/>
            <person name="Edwards K."/>
            <person name="Eickbush T."/>
            <person name="Evans J.D."/>
            <person name="Filipski A."/>
            <person name="Findeiss S."/>
            <person name="Freyhult E."/>
            <person name="Fulton L."/>
            <person name="Fulton R."/>
            <person name="Garcia A.C."/>
            <person name="Gardiner A."/>
            <person name="Garfield D.A."/>
            <person name="Garvin B.E."/>
            <person name="Gibson G."/>
            <person name="Gilbert D."/>
            <person name="Gnerre S."/>
            <person name="Godfrey J."/>
            <person name="Good R."/>
            <person name="Gotea V."/>
            <person name="Gravely B."/>
            <person name="Greenberg A.J."/>
            <person name="Griffiths-Jones S."/>
            <person name="Gross S."/>
            <person name="Guigo R."/>
            <person name="Gustafson E.A."/>
            <person name="Haerty W."/>
            <person name="Hahn M.W."/>
            <person name="Halligan D.L."/>
            <person name="Halpern A.L."/>
            <person name="Halter G.M."/>
            <person name="Han M.V."/>
            <person name="Heger A."/>
            <person name="Hillier L."/>
            <person name="Hinrichs A.S."/>
            <person name="Holmes I."/>
            <person name="Hoskins R.A."/>
            <person name="Hubisz M.J."/>
            <person name="Hultmark D."/>
            <person name="Huntley M.A."/>
            <person name="Jaffe D.B."/>
            <person name="Jagadeeshan S."/>
            <person name="Jeck W.R."/>
            <person name="Johnson J."/>
            <person name="Jones C.D."/>
            <person name="Jordan W.C."/>
            <person name="Karpen G.H."/>
            <person name="Kataoka E."/>
            <person name="Keightley P.D."/>
            <person name="Kheradpour P."/>
            <person name="Kirkness E.F."/>
            <person name="Koerich L.B."/>
            <person name="Kristiansen K."/>
            <person name="Kudrna D."/>
            <person name="Kulathinal R.J."/>
            <person name="Kumar S."/>
            <person name="Kwok R."/>
            <person name="Lander E."/>
            <person name="Langley C.H."/>
            <person name="Lapoint R."/>
            <person name="Lazzaro B.P."/>
            <person name="Lee S.J."/>
            <person name="Levesque L."/>
            <person name="Li R."/>
            <person name="Lin C.F."/>
            <person name="Lin M.F."/>
            <person name="Lindblad-Toh K."/>
            <person name="Llopart A."/>
            <person name="Long M."/>
            <person name="Low L."/>
            <person name="Lozovsky E."/>
            <person name="Lu J."/>
            <person name="Luo M."/>
            <person name="Machado C.A."/>
            <person name="Makalowski W."/>
            <person name="Marzo M."/>
            <person name="Matsuda M."/>
            <person name="Matzkin L."/>
            <person name="McAllister B."/>
            <person name="McBride C.S."/>
            <person name="McKernan B."/>
            <person name="McKernan K."/>
            <person name="Mendez-Lago M."/>
            <person name="Minx P."/>
            <person name="Mollenhauer M.U."/>
            <person name="Montooth K."/>
            <person name="Mount S.M."/>
            <person name="Mu X."/>
            <person name="Myers E."/>
            <person name="Negre B."/>
            <person name="Newfeld S."/>
            <person name="Nielsen R."/>
            <person name="Noor M.A."/>
            <person name="O'Grady P."/>
            <person name="Pachter L."/>
            <person name="Papaceit M."/>
            <person name="Parisi M.J."/>
            <person name="Parisi M."/>
            <person name="Parts L."/>
            <person name="Pedersen J.S."/>
            <person name="Pesole G."/>
            <person name="Phillippy A.M."/>
            <person name="Ponting C.P."/>
            <person name="Pop M."/>
            <person name="Porcelli D."/>
            <person name="Powell J.R."/>
            <person name="Prohaska S."/>
            <person name="Pruitt K."/>
            <person name="Puig M."/>
            <person name="Quesneville H."/>
            <person name="Ram K.R."/>
            <person name="Rand D."/>
            <person name="Rasmussen M.D."/>
            <person name="Reed L.K."/>
            <person name="Reenan R."/>
            <person name="Reily A."/>
            <person name="Remington K.A."/>
            <person name="Rieger T.T."/>
            <person name="Ritchie M.G."/>
            <person name="Robin C."/>
            <person name="Rogers Y.H."/>
            <person name="Rohde C."/>
            <person name="Rozas J."/>
            <person name="Rubenfield M.J."/>
            <person name="Ruiz A."/>
            <person name="Russo S."/>
            <person name="Salzberg S.L."/>
            <person name="Sanchez-Gracia A."/>
            <person name="Saranga D.J."/>
            <person name="Sato H."/>
            <person name="Schaeffer S.W."/>
            <person name="Schatz M.C."/>
            <person name="Schlenke T."/>
            <person name="Schwartz R."/>
            <person name="Segarra C."/>
            <person name="Singh R.S."/>
            <person name="Sirot L."/>
            <person name="Sirota M."/>
            <person name="Sisneros N.B."/>
            <person name="Smith C.D."/>
            <person name="Smith T.F."/>
            <person name="Spieth J."/>
            <person name="Stage D.E."/>
            <person name="Stark A."/>
            <person name="Stephan W."/>
            <person name="Strausberg R.L."/>
            <person name="Strempel S."/>
            <person name="Sturgill D."/>
            <person name="Sutton G."/>
            <person name="Sutton G.G."/>
            <person name="Tao W."/>
            <person name="Teichmann S."/>
            <person name="Tobari Y.N."/>
            <person name="Tomimura Y."/>
            <person name="Tsolas J.M."/>
            <person name="Valente V.L."/>
            <person name="Venter E."/>
            <person name="Venter J.C."/>
            <person name="Vicario S."/>
            <person name="Vieira F.G."/>
            <person name="Vilella A.J."/>
            <person name="Villasante A."/>
            <person name="Walenz B."/>
            <person name="Wang J."/>
            <person name="Wasserman M."/>
            <person name="Watts T."/>
            <person name="Wilson D."/>
            <person name="Wilson R.K."/>
            <person name="Wing R.A."/>
            <person name="Wolfner M.F."/>
            <person name="Wong A."/>
            <person name="Wong G.K."/>
            <person name="Wu C.I."/>
            <person name="Wu G."/>
            <person name="Yamamoto D."/>
            <person name="Yang H.P."/>
            <person name="Yang S.P."/>
            <person name="Yorke J.A."/>
            <person name="Yoshida K."/>
            <person name="Zdobnov E."/>
            <person name="Zhang P."/>
            <person name="Zhang Y."/>
            <person name="Zimin A.V."/>
            <person name="Baldwin J."/>
            <person name="Abdouelleil A."/>
            <person name="Abdulkadir J."/>
            <person name="Abebe A."/>
            <person name="Abera B."/>
            <person name="Abreu J."/>
            <person name="Acer S.C."/>
            <person name="Aftuck L."/>
            <person name="Alexander A."/>
            <person name="An P."/>
            <person name="Anderson E."/>
            <person name="Anderson S."/>
            <person name="Arachi H."/>
            <person name="Azer M."/>
            <person name="Bachantsang P."/>
            <person name="Barry A."/>
            <person name="Bayul T."/>
            <person name="Berlin A."/>
            <person name="Bessette D."/>
            <person name="Bloom T."/>
            <person name="Blye J."/>
            <person name="Boguslavskiy L."/>
            <person name="Bonnet C."/>
            <person name="Boukhgalter B."/>
            <person name="Bourzgui I."/>
            <person name="Brown A."/>
            <person name="Cahill P."/>
            <person name="Channer S."/>
            <person name="Cheshatsang Y."/>
            <person name="Chuda L."/>
            <person name="Citroen M."/>
            <person name="Collymore A."/>
            <person name="Cooke P."/>
            <person name="Costello M."/>
            <person name="D'Aco K."/>
            <person name="Daza R."/>
            <person name="De Haan G."/>
            <person name="DeGray S."/>
            <person name="DeMaso C."/>
            <person name="Dhargay N."/>
            <person name="Dooley K."/>
            <person name="Dooley E."/>
            <person name="Doricent M."/>
            <person name="Dorje P."/>
            <person name="Dorjee K."/>
            <person name="Dupes A."/>
            <person name="Elong R."/>
            <person name="Falk J."/>
            <person name="Farina A."/>
            <person name="Faro S."/>
            <person name="Ferguson D."/>
            <person name="Fisher S."/>
            <person name="Foley C.D."/>
            <person name="Franke A."/>
            <person name="Friedrich D."/>
            <person name="Gadbois L."/>
            <person name="Gearin G."/>
            <person name="Gearin C.R."/>
            <person name="Giannoukos G."/>
            <person name="Goode T."/>
            <person name="Graham J."/>
            <person name="Grandbois E."/>
            <person name="Grewal S."/>
            <person name="Gyaltsen K."/>
            <person name="Hafez N."/>
            <person name="Hagos B."/>
            <person name="Hall J."/>
            <person name="Henson C."/>
            <person name="Hollinger A."/>
            <person name="Honan T."/>
            <person name="Huard M.D."/>
            <person name="Hughes L."/>
            <person name="Hurhula B."/>
            <person name="Husby M.E."/>
            <person name="Kamat A."/>
            <person name="Kanga B."/>
            <person name="Kashin S."/>
            <person name="Khazanovich D."/>
            <person name="Kisner P."/>
            <person name="Lance K."/>
            <person name="Lara M."/>
            <person name="Lee W."/>
            <person name="Lennon N."/>
            <person name="Letendre F."/>
            <person name="LeVine R."/>
            <person name="Lipovsky A."/>
            <person name="Liu X."/>
            <person name="Liu J."/>
            <person name="Liu S."/>
            <person name="Lokyitsang T."/>
            <person name="Lokyitsang Y."/>
            <person name="Lubonja R."/>
            <person name="Lui A."/>
            <person name="MacDonald P."/>
            <person name="Magnisalis V."/>
            <person name="Maru K."/>
            <person name="Matthews C."/>
            <person name="McCusker W."/>
            <person name="McDonough S."/>
            <person name="Mehta T."/>
            <person name="Meldrim J."/>
            <person name="Meneus L."/>
            <person name="Mihai O."/>
            <person name="Mihalev A."/>
            <person name="Mihova T."/>
            <person name="Mittelman R."/>
            <person name="Mlenga V."/>
            <person name="Montmayeur A."/>
            <person name="Mulrain L."/>
            <person name="Navidi A."/>
            <person name="Naylor J."/>
            <person name="Negash T."/>
            <person name="Nguyen T."/>
            <person name="Nguyen N."/>
            <person name="Nicol R."/>
            <person name="Norbu C."/>
            <person name="Norbu N."/>
            <person name="Novod N."/>
            <person name="O'Neill B."/>
            <person name="Osman S."/>
            <person name="Markiewicz E."/>
            <person name="Oyono O.L."/>
            <person name="Patti C."/>
            <person name="Phunkhang P."/>
            <person name="Pierre F."/>
            <person name="Priest M."/>
            <person name="Raghuraman S."/>
            <person name="Rege F."/>
            <person name="Reyes R."/>
            <person name="Rise C."/>
            <person name="Rogov P."/>
            <person name="Ross K."/>
            <person name="Ryan E."/>
            <person name="Settipalli S."/>
            <person name="Shea T."/>
            <person name="Sherpa N."/>
            <person name="Shi L."/>
            <person name="Shih D."/>
            <person name="Sparrow T."/>
            <person name="Spaulding J."/>
            <person name="Stalker J."/>
            <person name="Stange-Thomann N."/>
            <person name="Stavropoulos S."/>
            <person name="Stone C."/>
            <person name="Strader C."/>
            <person name="Tesfaye S."/>
            <person name="Thomson T."/>
            <person name="Thoulutsang Y."/>
            <person name="Thoulutsang D."/>
            <person name="Topham K."/>
            <person name="Topping I."/>
            <person name="Tsamla T."/>
            <person name="Vassiliev H."/>
            <person name="Vo A."/>
            <person name="Wangchuk T."/>
            <person name="Wangdi T."/>
            <person name="Weiand M."/>
            <person name="Wilkinson J."/>
            <person name="Wilson A."/>
            <person name="Yadav S."/>
            <person name="Young G."/>
            <person name="Yu Q."/>
            <person name="Zembek L."/>
            <person name="Zhong D."/>
            <person name="Zimmer A."/>
            <person name="Zwirko Z."/>
            <person name="Jaffe D.B."/>
            <person name="Alvarez P."/>
            <person name="Brockman W."/>
            <person name="Butler J."/>
            <person name="Chin C."/>
            <person name="Gnerre S."/>
            <person name="Grabherr M."/>
            <person name="Kleber M."/>
            <person name="Mauceli E."/>
            <person name="MacCallum I."/>
        </authorList>
    </citation>
    <scope>NUCLEOTIDE SEQUENCE [LARGE SCALE GENOMIC DNA]</scope>
    <source>
        <strain evidence="4">Tucson 14024-0371.13</strain>
    </source>
</reference>
<dbReference type="PANTHER" id="PTHR21505:SF8">
    <property type="entry name" value="DPT-YFP REPRESSOR BY OVEREXPRESSION, ISOFORM D-RELATED"/>
    <property type="match status" value="1"/>
</dbReference>
<dbReference type="AlphaFoldDB" id="A0A0P8Y0A8"/>
<keyword evidence="4" id="KW-1185">Reference proteome</keyword>
<dbReference type="Pfam" id="PF10545">
    <property type="entry name" value="MADF_DNA_bdg"/>
    <property type="match status" value="1"/>
</dbReference>
<feature type="compositionally biased region" description="Acidic residues" evidence="1">
    <location>
        <begin position="191"/>
        <end position="207"/>
    </location>
</feature>
<evidence type="ECO:0000313" key="3">
    <source>
        <dbReference type="EMBL" id="KPU75200.1"/>
    </source>
</evidence>
<dbReference type="InterPro" id="IPR006578">
    <property type="entry name" value="MADF-dom"/>
</dbReference>
<name>A0A0P8Y0A8_DROAN</name>
<evidence type="ECO:0000313" key="4">
    <source>
        <dbReference type="Proteomes" id="UP000007801"/>
    </source>
</evidence>
<dbReference type="GeneID" id="6504070"/>
<organism evidence="3 4">
    <name type="scientific">Drosophila ananassae</name>
    <name type="common">Fruit fly</name>
    <dbReference type="NCBI Taxonomy" id="7217"/>
    <lineage>
        <taxon>Eukaryota</taxon>
        <taxon>Metazoa</taxon>
        <taxon>Ecdysozoa</taxon>
        <taxon>Arthropoda</taxon>
        <taxon>Hexapoda</taxon>
        <taxon>Insecta</taxon>
        <taxon>Pterygota</taxon>
        <taxon>Neoptera</taxon>
        <taxon>Endopterygota</taxon>
        <taxon>Diptera</taxon>
        <taxon>Brachycera</taxon>
        <taxon>Muscomorpha</taxon>
        <taxon>Ephydroidea</taxon>
        <taxon>Drosophilidae</taxon>
        <taxon>Drosophila</taxon>
        <taxon>Sophophora</taxon>
    </lineage>
</organism>
<dbReference type="PANTHER" id="PTHR21505">
    <property type="entry name" value="MADF DOMAIN-CONTAINING PROTEIN-RELATED"/>
    <property type="match status" value="1"/>
</dbReference>
<accession>A0A0P8Y0A8</accession>
<feature type="domain" description="MADF" evidence="2">
    <location>
        <begin position="88"/>
        <end position="179"/>
    </location>
</feature>
<proteinExistence type="predicted"/>
<feature type="compositionally biased region" description="Basic and acidic residues" evidence="1">
    <location>
        <begin position="225"/>
        <end position="235"/>
    </location>
</feature>
<dbReference type="EMBL" id="CH902622">
    <property type="protein sequence ID" value="KPU75200.1"/>
    <property type="molecule type" value="Genomic_DNA"/>
</dbReference>
<evidence type="ECO:0000259" key="2">
    <source>
        <dbReference type="PROSITE" id="PS51029"/>
    </source>
</evidence>
<feature type="region of interest" description="Disordered" evidence="1">
    <location>
        <begin position="188"/>
        <end position="207"/>
    </location>
</feature>
<dbReference type="InParanoid" id="A0A0P8Y0A8"/>
<gene>
    <name evidence="3" type="primary">Dana\GF21386</name>
    <name evidence="3" type="synonym">dana_GLEANR_4589</name>
    <name evidence="3" type="ORF">GF21386</name>
</gene>
<sequence>MQIVQTSDRASCKPPTTCIIIVIQRQSVSVHSKIMVGPGSLLVPSPSGATATPTPAAAAAATTSSSTPSVSVGGGNLTLYDEREVMEEFISCYRHFTALWDSTSVDYLSKFKKEPGYQELLKILRRLNGDSSVQDVKRKINSLRCCYRREIKKVQSSQNGYKPRLWWYHLMDFLKPVLHIQSPVRVKSESLDDSLDETSINDDDLFQDSFPIEEDALGMEGGVSEVDHDPDHEVDPEPDPDPESESGPGKMDNYPNTSSVNIKSSPYSSHHRRIADKSVRIAPRIRRHSSNDSDYGENDAKRGRSEDIPTERERERARERVRDRERDRERERERECENECDLIGKRMAAHFRNMRPDQRLYAERIISEVLVYGRMNRLTMDARFHPGK</sequence>
<dbReference type="Proteomes" id="UP000007801">
    <property type="component" value="Unassembled WGS sequence"/>
</dbReference>
<dbReference type="SMART" id="SM00595">
    <property type="entry name" value="MADF"/>
    <property type="match status" value="1"/>
</dbReference>
<feature type="compositionally biased region" description="Basic and acidic residues" evidence="1">
    <location>
        <begin position="298"/>
        <end position="332"/>
    </location>
</feature>
<dbReference type="OrthoDB" id="6152242at2759"/>
<feature type="compositionally biased region" description="Polar residues" evidence="1">
    <location>
        <begin position="254"/>
        <end position="268"/>
    </location>
</feature>
<dbReference type="PROSITE" id="PS51029">
    <property type="entry name" value="MADF"/>
    <property type="match status" value="1"/>
</dbReference>